<dbReference type="AlphaFoldDB" id="A0AAV6UB29"/>
<reference evidence="2 3" key="1">
    <citation type="journal article" date="2022" name="Nat. Ecol. Evol.">
        <title>A masculinizing supergene underlies an exaggerated male reproductive morph in a spider.</title>
        <authorList>
            <person name="Hendrickx F."/>
            <person name="De Corte Z."/>
            <person name="Sonet G."/>
            <person name="Van Belleghem S.M."/>
            <person name="Kostlbacher S."/>
            <person name="Vangestel C."/>
        </authorList>
    </citation>
    <scope>NUCLEOTIDE SEQUENCE [LARGE SCALE GENOMIC DNA]</scope>
    <source>
        <strain evidence="2">W744_W776</strain>
    </source>
</reference>
<keyword evidence="1" id="KW-1133">Transmembrane helix</keyword>
<keyword evidence="1" id="KW-0812">Transmembrane</keyword>
<accession>A0AAV6UB29</accession>
<proteinExistence type="predicted"/>
<name>A0AAV6UB29_9ARAC</name>
<organism evidence="2 3">
    <name type="scientific">Oedothorax gibbosus</name>
    <dbReference type="NCBI Taxonomy" id="931172"/>
    <lineage>
        <taxon>Eukaryota</taxon>
        <taxon>Metazoa</taxon>
        <taxon>Ecdysozoa</taxon>
        <taxon>Arthropoda</taxon>
        <taxon>Chelicerata</taxon>
        <taxon>Arachnida</taxon>
        <taxon>Araneae</taxon>
        <taxon>Araneomorphae</taxon>
        <taxon>Entelegynae</taxon>
        <taxon>Araneoidea</taxon>
        <taxon>Linyphiidae</taxon>
        <taxon>Erigoninae</taxon>
        <taxon>Oedothorax</taxon>
    </lineage>
</organism>
<dbReference type="Proteomes" id="UP000827092">
    <property type="component" value="Unassembled WGS sequence"/>
</dbReference>
<keyword evidence="1" id="KW-0472">Membrane</keyword>
<feature type="transmembrane region" description="Helical" evidence="1">
    <location>
        <begin position="87"/>
        <end position="109"/>
    </location>
</feature>
<comment type="caution">
    <text evidence="2">The sequence shown here is derived from an EMBL/GenBank/DDBJ whole genome shotgun (WGS) entry which is preliminary data.</text>
</comment>
<dbReference type="EMBL" id="JAFNEN010000547">
    <property type="protein sequence ID" value="KAG8180836.1"/>
    <property type="molecule type" value="Genomic_DNA"/>
</dbReference>
<evidence type="ECO:0000256" key="1">
    <source>
        <dbReference type="SAM" id="Phobius"/>
    </source>
</evidence>
<sequence>MEVKLHQPVQNKAIAGFLLQEIQIGACVSNVLGETLCTLEKDSEVTGNYTCPGADHPKANTECCPTPGMEMKGCCPRARYFYEIDRTLASTIVIVVVCVCVAVALVFALCCFWSKCPLFLACKVEFTHDIATYESKDDNIHLDTMPTEFSIKSTNKFSPVVVSNGNLPLGAEAM</sequence>
<evidence type="ECO:0000313" key="2">
    <source>
        <dbReference type="EMBL" id="KAG8180836.1"/>
    </source>
</evidence>
<evidence type="ECO:0000313" key="3">
    <source>
        <dbReference type="Proteomes" id="UP000827092"/>
    </source>
</evidence>
<keyword evidence="3" id="KW-1185">Reference proteome</keyword>
<protein>
    <submittedName>
        <fullName evidence="2">Uncharacterized protein</fullName>
    </submittedName>
</protein>
<gene>
    <name evidence="2" type="ORF">JTE90_005923</name>
</gene>